<dbReference type="Proteomes" id="UP001148629">
    <property type="component" value="Unassembled WGS sequence"/>
</dbReference>
<evidence type="ECO:0000313" key="2">
    <source>
        <dbReference type="Proteomes" id="UP001148629"/>
    </source>
</evidence>
<proteinExistence type="predicted"/>
<name>A0ACC1SC14_9HYPO</name>
<accession>A0ACC1SC14</accession>
<gene>
    <name evidence="1" type="ORF">NM208_g6670</name>
</gene>
<protein>
    <submittedName>
        <fullName evidence="1">Uncharacterized protein</fullName>
    </submittedName>
</protein>
<comment type="caution">
    <text evidence="1">The sequence shown here is derived from an EMBL/GenBank/DDBJ whole genome shotgun (WGS) entry which is preliminary data.</text>
</comment>
<organism evidence="1 2">
    <name type="scientific">Fusarium decemcellulare</name>
    <dbReference type="NCBI Taxonomy" id="57161"/>
    <lineage>
        <taxon>Eukaryota</taxon>
        <taxon>Fungi</taxon>
        <taxon>Dikarya</taxon>
        <taxon>Ascomycota</taxon>
        <taxon>Pezizomycotina</taxon>
        <taxon>Sordariomycetes</taxon>
        <taxon>Hypocreomycetidae</taxon>
        <taxon>Hypocreales</taxon>
        <taxon>Nectriaceae</taxon>
        <taxon>Fusarium</taxon>
        <taxon>Fusarium decemcellulare species complex</taxon>
    </lineage>
</organism>
<reference evidence="1" key="1">
    <citation type="submission" date="2022-08" db="EMBL/GenBank/DDBJ databases">
        <title>Genome Sequence of Fusarium decemcellulare.</title>
        <authorList>
            <person name="Buettner E."/>
        </authorList>
    </citation>
    <scope>NUCLEOTIDE SEQUENCE</scope>
    <source>
        <strain evidence="1">Babe19</strain>
    </source>
</reference>
<evidence type="ECO:0000313" key="1">
    <source>
        <dbReference type="EMBL" id="KAJ3536536.1"/>
    </source>
</evidence>
<sequence length="936" mass="103708">MKDGQVPNQPPQSKQTMLKSLLEILLGTRAQPLHLSKRHGSTSLHLPDDITNVRVQAFHHHEAPSPEEAETSAFLARTWAHSKPRSSSQRQQDGAPSPLQRMLFRHRQSVQSHQVPRTSMSLLVERELLSLLPDLEVAMILVENYFDRIHWFTLLFHQRDFRDKFQNLYGPGPRPSNQLASTTSRVGYVAVLLAVFATSLQYTNDQQKQLLATHGIEPQSLRKKILTGLKLRFLDIISIGSLEVVQMCILLGSYYLYHGEPEMAWPLCGSGLRIAQALNLHRRMPGGDPDAHALQRSIEERKRAWWAIDEIETFCSMLYGFPVSISDSDCDVAPLNPYDEYSGSMSEEQYAMQPNLLFFKCAMSKLSAIVKSALVDLYGTGNGRGQQDGNQASRLKCLIDRVASLNSRLKDWNQGLAMKLIYSETATEAAAANQAADSPGLSKVNFEEHLFKLQALSLKLAFENARILIHRPLLSFRVLRPYSDAQPKKGSPSDPFQRAMHTCRDAALQISQVGSTAYLREVSETYAISFVSLHLLTAGVTLCISINLDPLSLKSYESRMGIRRLMQIQTLLKDKSIIAAQGLDITKKLMSLVMAKEVDAMFEVESPTSDRRETASRAAHGSQSKLTDGNTAQAIPEQLATHQVPLVASADPHLLESSGLADEAYSDALDYQFLDFCENTVMTEAVLEYEQAITNSLNPNTSDESVFFDDQQDTFLGNNSLGQEQEPPAAEATQPLVLLGTLLVLTQMLRYLPTPSRTVSLAGNPPSHSSAAVLPNLPPATLPEPLTPVGYQKMHEHVTYQISMARHLSSIGVTGPYEIGDYLCDIDIVRATGDLTKLAVREVMPDGQQVWRHLVLGSLIAPRPSLSICGKPVATSSGALLWMENETGKTICPEWMFFGPRAGRINGSWSQATQDKGENPIDPGLKPGYDPVWDDD</sequence>
<dbReference type="EMBL" id="JANRMS010000635">
    <property type="protein sequence ID" value="KAJ3536536.1"/>
    <property type="molecule type" value="Genomic_DNA"/>
</dbReference>
<keyword evidence="2" id="KW-1185">Reference proteome</keyword>